<keyword evidence="1" id="KW-0472">Membrane</keyword>
<evidence type="ECO:0000313" key="2">
    <source>
        <dbReference type="EMBL" id="WNH04256.1"/>
    </source>
</evidence>
<organism evidence="2 3">
    <name type="scientific">Xenorhabdus griffiniae</name>
    <dbReference type="NCBI Taxonomy" id="351672"/>
    <lineage>
        <taxon>Bacteria</taxon>
        <taxon>Pseudomonadati</taxon>
        <taxon>Pseudomonadota</taxon>
        <taxon>Gammaproteobacteria</taxon>
        <taxon>Enterobacterales</taxon>
        <taxon>Morganellaceae</taxon>
        <taxon>Xenorhabdus</taxon>
    </lineage>
</organism>
<name>A0ABY9XNW7_9GAMM</name>
<dbReference type="EMBL" id="CP133647">
    <property type="protein sequence ID" value="WNH04256.1"/>
    <property type="molecule type" value="Genomic_DNA"/>
</dbReference>
<reference evidence="2 3" key="1">
    <citation type="journal article" date="2023" name="Access Microbiol">
        <title>The genome of a steinernematid-associated Pseudomonas piscis bacterium encodes the biosynthesis of insect toxins.</title>
        <authorList>
            <person name="Awori R.M."/>
            <person name="Hendre P."/>
            <person name="Amugune N.O."/>
        </authorList>
    </citation>
    <scope>NUCLEOTIDE SEQUENCE [LARGE SCALE GENOMIC DNA]</scope>
    <source>
        <strain evidence="2 3">97</strain>
    </source>
</reference>
<evidence type="ECO:0000313" key="3">
    <source>
        <dbReference type="Proteomes" id="UP001300348"/>
    </source>
</evidence>
<keyword evidence="3" id="KW-1185">Reference proteome</keyword>
<dbReference type="RefSeq" id="WP_223281547.1">
    <property type="nucleotide sequence ID" value="NZ_CAWPOC010000013.1"/>
</dbReference>
<sequence length="57" mass="6492">MGYMVFLVTVCLMVGGCIYAYMKMARNVGIEVPDFDLLEAGNGRFWLQQTRFDFATT</sequence>
<gene>
    <name evidence="2" type="ORF">QL112_007285</name>
</gene>
<accession>A0ABY9XNW7</accession>
<protein>
    <submittedName>
        <fullName evidence="2">HipA domain-containing protein</fullName>
    </submittedName>
</protein>
<evidence type="ECO:0000256" key="1">
    <source>
        <dbReference type="SAM" id="Phobius"/>
    </source>
</evidence>
<dbReference type="Proteomes" id="UP001300348">
    <property type="component" value="Chromosome"/>
</dbReference>
<feature type="transmembrane region" description="Helical" evidence="1">
    <location>
        <begin position="6"/>
        <end position="22"/>
    </location>
</feature>
<keyword evidence="1" id="KW-1133">Transmembrane helix</keyword>
<dbReference type="GeneID" id="88855348"/>
<proteinExistence type="predicted"/>
<keyword evidence="1" id="KW-0812">Transmembrane</keyword>